<protein>
    <submittedName>
        <fullName evidence="4">Beta-ketoacyl-ACP synthase III</fullName>
    </submittedName>
</protein>
<dbReference type="SUPFAM" id="SSF53901">
    <property type="entry name" value="Thiolase-like"/>
    <property type="match status" value="2"/>
</dbReference>
<keyword evidence="1" id="KW-0808">Transferase</keyword>
<dbReference type="InterPro" id="IPR013747">
    <property type="entry name" value="ACP_syn_III_C"/>
</dbReference>
<sequence>MIKEAYITRISKFLPHDPISNDELESVLGYVNDQPSKSRAIVLRNNGIKTRYYAVKDGVFTHNNVQLTCEAINKLVDQQEIQKVDLLACGTSSPDQMMPSHALMVHGELRHAPSFEVVSQAGNCCSSIHGLKYAFNSVRVGDAKKAVVTGSESFARKMQASNFVEEVQKLKELEENPYIAFEKDFLRWMLSDGSAAVLVEDHPNEEGLSLRIDSIDMCSYAQKYDTCMYMGGDKDENGNFKGYLEFSNQELIEKSIFSVKQDVKLLRPNIVAQGFEKLTEICERYAIGADDIDWFLPHMSSEFFRKPIQEALIKYNLPIPQERWFTNLTKVGNVGAASAFLMLEELLNKNMLKKGERILVAVPESSRFTYAFVLLTVV</sequence>
<evidence type="ECO:0000313" key="5">
    <source>
        <dbReference type="Proteomes" id="UP001501126"/>
    </source>
</evidence>
<dbReference type="RefSeq" id="WP_343789077.1">
    <property type="nucleotide sequence ID" value="NZ_BAAAFH010000022.1"/>
</dbReference>
<keyword evidence="2" id="KW-0012">Acyltransferase</keyword>
<dbReference type="NCBIfam" id="NF005293">
    <property type="entry name" value="PRK06816.1"/>
    <property type="match status" value="1"/>
</dbReference>
<organism evidence="4 5">
    <name type="scientific">Wandonia haliotis</name>
    <dbReference type="NCBI Taxonomy" id="574963"/>
    <lineage>
        <taxon>Bacteria</taxon>
        <taxon>Pseudomonadati</taxon>
        <taxon>Bacteroidota</taxon>
        <taxon>Flavobacteriia</taxon>
        <taxon>Flavobacteriales</taxon>
        <taxon>Crocinitomicaceae</taxon>
        <taxon>Wandonia</taxon>
    </lineage>
</organism>
<name>A0ABP3Y6F7_9FLAO</name>
<dbReference type="PANTHER" id="PTHR34069:SF2">
    <property type="entry name" value="BETA-KETOACYL-[ACYL-CARRIER-PROTEIN] SYNTHASE III"/>
    <property type="match status" value="1"/>
</dbReference>
<keyword evidence="5" id="KW-1185">Reference proteome</keyword>
<dbReference type="Pfam" id="PF08541">
    <property type="entry name" value="ACP_syn_III_C"/>
    <property type="match status" value="1"/>
</dbReference>
<dbReference type="EMBL" id="BAAAFH010000022">
    <property type="protein sequence ID" value="GAA0876378.1"/>
    <property type="molecule type" value="Genomic_DNA"/>
</dbReference>
<evidence type="ECO:0000256" key="2">
    <source>
        <dbReference type="ARBA" id="ARBA00023315"/>
    </source>
</evidence>
<proteinExistence type="predicted"/>
<gene>
    <name evidence="4" type="ORF">GCM10009118_27880</name>
</gene>
<evidence type="ECO:0000313" key="4">
    <source>
        <dbReference type="EMBL" id="GAA0876378.1"/>
    </source>
</evidence>
<dbReference type="Gene3D" id="3.40.47.10">
    <property type="match status" value="2"/>
</dbReference>
<dbReference type="Proteomes" id="UP001501126">
    <property type="component" value="Unassembled WGS sequence"/>
</dbReference>
<accession>A0ABP3Y6F7</accession>
<dbReference type="CDD" id="cd00827">
    <property type="entry name" value="init_cond_enzymes"/>
    <property type="match status" value="1"/>
</dbReference>
<feature type="domain" description="Beta-ketoacyl-[acyl-carrier-protein] synthase III C-terminal" evidence="3">
    <location>
        <begin position="283"/>
        <end position="360"/>
    </location>
</feature>
<comment type="caution">
    <text evidence="4">The sequence shown here is derived from an EMBL/GenBank/DDBJ whole genome shotgun (WGS) entry which is preliminary data.</text>
</comment>
<dbReference type="InterPro" id="IPR016039">
    <property type="entry name" value="Thiolase-like"/>
</dbReference>
<evidence type="ECO:0000259" key="3">
    <source>
        <dbReference type="Pfam" id="PF08541"/>
    </source>
</evidence>
<evidence type="ECO:0000256" key="1">
    <source>
        <dbReference type="ARBA" id="ARBA00022679"/>
    </source>
</evidence>
<dbReference type="PANTHER" id="PTHR34069">
    <property type="entry name" value="3-OXOACYL-[ACYL-CARRIER-PROTEIN] SYNTHASE 3"/>
    <property type="match status" value="1"/>
</dbReference>
<reference evidence="5" key="1">
    <citation type="journal article" date="2019" name="Int. J. Syst. Evol. Microbiol.">
        <title>The Global Catalogue of Microorganisms (GCM) 10K type strain sequencing project: providing services to taxonomists for standard genome sequencing and annotation.</title>
        <authorList>
            <consortium name="The Broad Institute Genomics Platform"/>
            <consortium name="The Broad Institute Genome Sequencing Center for Infectious Disease"/>
            <person name="Wu L."/>
            <person name="Ma J."/>
        </authorList>
    </citation>
    <scope>NUCLEOTIDE SEQUENCE [LARGE SCALE GENOMIC DNA]</scope>
    <source>
        <strain evidence="5">JCM 16083</strain>
    </source>
</reference>